<dbReference type="PROSITE" id="PS50262">
    <property type="entry name" value="G_PROTEIN_RECEP_F1_2"/>
    <property type="match status" value="1"/>
</dbReference>
<feature type="transmembrane region" description="Helical" evidence="10">
    <location>
        <begin position="63"/>
        <end position="85"/>
    </location>
</feature>
<evidence type="ECO:0000256" key="1">
    <source>
        <dbReference type="ARBA" id="ARBA00004651"/>
    </source>
</evidence>
<dbReference type="PANTHER" id="PTHR24246">
    <property type="entry name" value="OLFACTORY RECEPTOR AND ADENOSINE RECEPTOR"/>
    <property type="match status" value="1"/>
</dbReference>
<dbReference type="EMBL" id="CAKKLH010000070">
    <property type="protein sequence ID" value="CAH0102020.1"/>
    <property type="molecule type" value="Genomic_DNA"/>
</dbReference>
<evidence type="ECO:0000256" key="2">
    <source>
        <dbReference type="ARBA" id="ARBA00022475"/>
    </source>
</evidence>
<dbReference type="GO" id="GO:0001973">
    <property type="term" value="P:G protein-coupled adenosine receptor signaling pathway"/>
    <property type="evidence" value="ECO:0007669"/>
    <property type="project" value="TreeGrafter"/>
</dbReference>
<comment type="subcellular location">
    <subcellularLocation>
        <location evidence="1">Cell membrane</location>
        <topology evidence="1">Multi-pass membrane protein</topology>
    </subcellularLocation>
</comment>
<keyword evidence="13" id="KW-1185">Reference proteome</keyword>
<dbReference type="Gene3D" id="1.20.1070.10">
    <property type="entry name" value="Rhodopsin 7-helix transmembrane proteins"/>
    <property type="match status" value="1"/>
</dbReference>
<gene>
    <name evidence="12" type="ORF">DGAL_LOCUS4395</name>
</gene>
<evidence type="ECO:0000259" key="11">
    <source>
        <dbReference type="PROSITE" id="PS50262"/>
    </source>
</evidence>
<dbReference type="PANTHER" id="PTHR24246:SF27">
    <property type="entry name" value="ADENOSINE RECEPTOR, ISOFORM A"/>
    <property type="match status" value="1"/>
</dbReference>
<proteinExistence type="predicted"/>
<protein>
    <recommendedName>
        <fullName evidence="11">G-protein coupled receptors family 1 profile domain-containing protein</fullName>
    </recommendedName>
</protein>
<keyword evidence="4 10" id="KW-1133">Transmembrane helix</keyword>
<organism evidence="12 13">
    <name type="scientific">Daphnia galeata</name>
    <dbReference type="NCBI Taxonomy" id="27404"/>
    <lineage>
        <taxon>Eukaryota</taxon>
        <taxon>Metazoa</taxon>
        <taxon>Ecdysozoa</taxon>
        <taxon>Arthropoda</taxon>
        <taxon>Crustacea</taxon>
        <taxon>Branchiopoda</taxon>
        <taxon>Diplostraca</taxon>
        <taxon>Cladocera</taxon>
        <taxon>Anomopoda</taxon>
        <taxon>Daphniidae</taxon>
        <taxon>Daphnia</taxon>
    </lineage>
</organism>
<feature type="transmembrane region" description="Helical" evidence="10">
    <location>
        <begin position="138"/>
        <end position="164"/>
    </location>
</feature>
<keyword evidence="9" id="KW-0807">Transducer</keyword>
<feature type="transmembrane region" description="Helical" evidence="10">
    <location>
        <begin position="29"/>
        <end position="51"/>
    </location>
</feature>
<reference evidence="12" key="1">
    <citation type="submission" date="2021-11" db="EMBL/GenBank/DDBJ databases">
        <authorList>
            <person name="Schell T."/>
        </authorList>
    </citation>
    <scope>NUCLEOTIDE SEQUENCE</scope>
    <source>
        <strain evidence="12">M5</strain>
    </source>
</reference>
<sequence length="315" mass="35474">MNNSSFQLDVVLTENGEIYNPIEIGMTSFIIKIICCSIGIPLNVSSTVAMARLRRLHRKPRNLFLLGIMLSYLSFFIIPIMELIYWGIYPDESLCHAYVAVIGLPQGLLLVNMLLALIDRYLAINHPLLHRVKMTNRLACCLIVIGSILVVFLFKFVYIVRLGILRCEILLLHAKISSTLFIILFVSCMAMNIVVYRQTKILLSQSRIIEATPADSVVADTQFSNVVTSMVIHVDRKKFGQLEMEATRTLIISVASLCVMPCLNVIFVATFFACRLFFGQLECSNFNGIGFLIKEISLIPAIYGPVIFLVRNKRA</sequence>
<evidence type="ECO:0000256" key="3">
    <source>
        <dbReference type="ARBA" id="ARBA00022692"/>
    </source>
</evidence>
<comment type="caution">
    <text evidence="12">The sequence shown here is derived from an EMBL/GenBank/DDBJ whole genome shotgun (WGS) entry which is preliminary data.</text>
</comment>
<feature type="transmembrane region" description="Helical" evidence="10">
    <location>
        <begin position="176"/>
        <end position="196"/>
    </location>
</feature>
<keyword evidence="5" id="KW-0297">G-protein coupled receptor</keyword>
<evidence type="ECO:0000256" key="7">
    <source>
        <dbReference type="ARBA" id="ARBA00023170"/>
    </source>
</evidence>
<dbReference type="SUPFAM" id="SSF81321">
    <property type="entry name" value="Family A G protein-coupled receptor-like"/>
    <property type="match status" value="1"/>
</dbReference>
<dbReference type="InterPro" id="IPR017452">
    <property type="entry name" value="GPCR_Rhodpsn_7TM"/>
</dbReference>
<dbReference type="GO" id="GO:0004930">
    <property type="term" value="F:G protein-coupled receptor activity"/>
    <property type="evidence" value="ECO:0007669"/>
    <property type="project" value="UniProtKB-KW"/>
</dbReference>
<dbReference type="GO" id="GO:0007189">
    <property type="term" value="P:adenylate cyclase-activating G protein-coupled receptor signaling pathway"/>
    <property type="evidence" value="ECO:0007669"/>
    <property type="project" value="TreeGrafter"/>
</dbReference>
<feature type="transmembrane region" description="Helical" evidence="10">
    <location>
        <begin position="290"/>
        <end position="310"/>
    </location>
</feature>
<keyword evidence="6 10" id="KW-0472">Membrane</keyword>
<keyword evidence="3 10" id="KW-0812">Transmembrane</keyword>
<evidence type="ECO:0000256" key="10">
    <source>
        <dbReference type="SAM" id="Phobius"/>
    </source>
</evidence>
<evidence type="ECO:0000313" key="13">
    <source>
        <dbReference type="Proteomes" id="UP000789390"/>
    </source>
</evidence>
<evidence type="ECO:0000256" key="9">
    <source>
        <dbReference type="ARBA" id="ARBA00023224"/>
    </source>
</evidence>
<keyword evidence="7" id="KW-0675">Receptor</keyword>
<name>A0A8J2WKB7_9CRUS</name>
<feature type="transmembrane region" description="Helical" evidence="10">
    <location>
        <begin position="250"/>
        <end position="278"/>
    </location>
</feature>
<dbReference type="GO" id="GO:0005886">
    <property type="term" value="C:plasma membrane"/>
    <property type="evidence" value="ECO:0007669"/>
    <property type="project" value="UniProtKB-SubCell"/>
</dbReference>
<evidence type="ECO:0000313" key="12">
    <source>
        <dbReference type="EMBL" id="CAH0102020.1"/>
    </source>
</evidence>
<accession>A0A8J2WKB7</accession>
<feature type="domain" description="G-protein coupled receptors family 1 profile" evidence="11">
    <location>
        <begin position="42"/>
        <end position="308"/>
    </location>
</feature>
<evidence type="ECO:0000256" key="6">
    <source>
        <dbReference type="ARBA" id="ARBA00023136"/>
    </source>
</evidence>
<dbReference type="OrthoDB" id="6366087at2759"/>
<evidence type="ECO:0000256" key="4">
    <source>
        <dbReference type="ARBA" id="ARBA00022989"/>
    </source>
</evidence>
<dbReference type="AlphaFoldDB" id="A0A8J2WKB7"/>
<keyword evidence="2" id="KW-1003">Cell membrane</keyword>
<dbReference type="Proteomes" id="UP000789390">
    <property type="component" value="Unassembled WGS sequence"/>
</dbReference>
<feature type="transmembrane region" description="Helical" evidence="10">
    <location>
        <begin position="97"/>
        <end position="118"/>
    </location>
</feature>
<evidence type="ECO:0000256" key="5">
    <source>
        <dbReference type="ARBA" id="ARBA00023040"/>
    </source>
</evidence>
<keyword evidence="8" id="KW-0325">Glycoprotein</keyword>
<evidence type="ECO:0000256" key="8">
    <source>
        <dbReference type="ARBA" id="ARBA00023180"/>
    </source>
</evidence>